<organism evidence="1">
    <name type="scientific">Arundo donax</name>
    <name type="common">Giant reed</name>
    <name type="synonym">Donax arundinaceus</name>
    <dbReference type="NCBI Taxonomy" id="35708"/>
    <lineage>
        <taxon>Eukaryota</taxon>
        <taxon>Viridiplantae</taxon>
        <taxon>Streptophyta</taxon>
        <taxon>Embryophyta</taxon>
        <taxon>Tracheophyta</taxon>
        <taxon>Spermatophyta</taxon>
        <taxon>Magnoliopsida</taxon>
        <taxon>Liliopsida</taxon>
        <taxon>Poales</taxon>
        <taxon>Poaceae</taxon>
        <taxon>PACMAD clade</taxon>
        <taxon>Arundinoideae</taxon>
        <taxon>Arundineae</taxon>
        <taxon>Arundo</taxon>
    </lineage>
</organism>
<evidence type="ECO:0000313" key="1">
    <source>
        <dbReference type="EMBL" id="JAD71482.1"/>
    </source>
</evidence>
<name>A0A0A9CIY7_ARUDO</name>
<sequence>MGNFASAQIGGCGLNPCKGSFRAAPSDAEPSRG</sequence>
<accession>A0A0A9CIY7</accession>
<proteinExistence type="predicted"/>
<reference evidence="1" key="1">
    <citation type="submission" date="2014-09" db="EMBL/GenBank/DDBJ databases">
        <authorList>
            <person name="Magalhaes I.L.F."/>
            <person name="Oliveira U."/>
            <person name="Santos F.R."/>
            <person name="Vidigal T.H.D.A."/>
            <person name="Brescovit A.D."/>
            <person name="Santos A.J."/>
        </authorList>
    </citation>
    <scope>NUCLEOTIDE SEQUENCE</scope>
    <source>
        <tissue evidence="1">Shoot tissue taken approximately 20 cm above the soil surface</tissue>
    </source>
</reference>
<dbReference type="AlphaFoldDB" id="A0A0A9CIY7"/>
<reference evidence="1" key="2">
    <citation type="journal article" date="2015" name="Data Brief">
        <title>Shoot transcriptome of the giant reed, Arundo donax.</title>
        <authorList>
            <person name="Barrero R.A."/>
            <person name="Guerrero F.D."/>
            <person name="Moolhuijzen P."/>
            <person name="Goolsby J.A."/>
            <person name="Tidwell J."/>
            <person name="Bellgard S.E."/>
            <person name="Bellgard M.I."/>
        </authorList>
    </citation>
    <scope>NUCLEOTIDE SEQUENCE</scope>
    <source>
        <tissue evidence="1">Shoot tissue taken approximately 20 cm above the soil surface</tissue>
    </source>
</reference>
<protein>
    <submittedName>
        <fullName evidence="1">Uncharacterized protein</fullName>
    </submittedName>
</protein>
<dbReference type="EMBL" id="GBRH01226413">
    <property type="protein sequence ID" value="JAD71482.1"/>
    <property type="molecule type" value="Transcribed_RNA"/>
</dbReference>